<feature type="transmembrane region" description="Helical" evidence="1">
    <location>
        <begin position="164"/>
        <end position="182"/>
    </location>
</feature>
<evidence type="ECO:0000313" key="3">
    <source>
        <dbReference type="EMBL" id="MBB3931107.1"/>
    </source>
</evidence>
<keyword evidence="4" id="KW-1185">Reference proteome</keyword>
<sequence length="318" mass="34590">MSTVPHPYRPFSGRKRLSGRMAGIGLMLLGIFLFSANDALGKWLVDTYSVGAVLLFRSLAALVLLLPMIWRDRGFRELVHPPRPGLQLLRIVFATTEVAFFYASVRHLPLADVMTFYLAAPIFVAALSASLLKERIDARRWIAIFVGFVGVVIVLKPSTASFSWPALIAMTGSFLFSLVMIITRQLRGTRDTTLVTYTTLAACLVGAALVPFGWLTPTLADFGLLSLLGVVAMLASLAVNRSLKLAPASVVVPYQYTMLLWAIVFGLIFFGDKPDAQVLIGAAIVMISGIYVLIREHRQAGSGETLAEEVGSTMNAQP</sequence>
<accession>A0A840APZ2</accession>
<comment type="caution">
    <text evidence="3">The sequence shown here is derived from an EMBL/GenBank/DDBJ whole genome shotgun (WGS) entry which is preliminary data.</text>
</comment>
<dbReference type="Pfam" id="PF00892">
    <property type="entry name" value="EamA"/>
    <property type="match status" value="2"/>
</dbReference>
<keyword evidence="1" id="KW-0812">Transmembrane</keyword>
<name>A0A840APZ2_9HYPH</name>
<dbReference type="Gene3D" id="1.10.3730.20">
    <property type="match status" value="1"/>
</dbReference>
<reference evidence="3 4" key="1">
    <citation type="submission" date="2020-08" db="EMBL/GenBank/DDBJ databases">
        <title>Genomic Encyclopedia of Type Strains, Phase IV (KMG-IV): sequencing the most valuable type-strain genomes for metagenomic binning, comparative biology and taxonomic classification.</title>
        <authorList>
            <person name="Goeker M."/>
        </authorList>
    </citation>
    <scope>NUCLEOTIDE SEQUENCE [LARGE SCALE GENOMIC DNA]</scope>
    <source>
        <strain evidence="3 4">DSM 25966</strain>
    </source>
</reference>
<feature type="transmembrane region" description="Helical" evidence="1">
    <location>
        <begin position="48"/>
        <end position="67"/>
    </location>
</feature>
<feature type="transmembrane region" description="Helical" evidence="1">
    <location>
        <begin position="17"/>
        <end position="36"/>
    </location>
</feature>
<keyword evidence="1" id="KW-1133">Transmembrane helix</keyword>
<feature type="transmembrane region" description="Helical" evidence="1">
    <location>
        <begin position="251"/>
        <end position="270"/>
    </location>
</feature>
<feature type="domain" description="EamA" evidence="2">
    <location>
        <begin position="22"/>
        <end position="155"/>
    </location>
</feature>
<evidence type="ECO:0000313" key="4">
    <source>
        <dbReference type="Proteomes" id="UP000553963"/>
    </source>
</evidence>
<dbReference type="AlphaFoldDB" id="A0A840APZ2"/>
<dbReference type="InterPro" id="IPR000620">
    <property type="entry name" value="EamA_dom"/>
</dbReference>
<feature type="transmembrane region" description="Helical" evidence="1">
    <location>
        <begin position="276"/>
        <end position="294"/>
    </location>
</feature>
<dbReference type="RefSeq" id="WP_246409553.1">
    <property type="nucleotide sequence ID" value="NZ_JACIDS010000003.1"/>
</dbReference>
<gene>
    <name evidence="3" type="ORF">GGR25_002157</name>
</gene>
<proteinExistence type="predicted"/>
<evidence type="ECO:0000256" key="1">
    <source>
        <dbReference type="SAM" id="Phobius"/>
    </source>
</evidence>
<dbReference type="InterPro" id="IPR037185">
    <property type="entry name" value="EmrE-like"/>
</dbReference>
<organism evidence="3 4">
    <name type="scientific">Kaistia hirudinis</name>
    <dbReference type="NCBI Taxonomy" id="1293440"/>
    <lineage>
        <taxon>Bacteria</taxon>
        <taxon>Pseudomonadati</taxon>
        <taxon>Pseudomonadota</taxon>
        <taxon>Alphaproteobacteria</taxon>
        <taxon>Hyphomicrobiales</taxon>
        <taxon>Kaistiaceae</taxon>
        <taxon>Kaistia</taxon>
    </lineage>
</organism>
<keyword evidence="1" id="KW-0472">Membrane</keyword>
<feature type="transmembrane region" description="Helical" evidence="1">
    <location>
        <begin position="88"/>
        <end position="108"/>
    </location>
</feature>
<protein>
    <submittedName>
        <fullName evidence="3">Drug/metabolite transporter (DMT)-like permease</fullName>
    </submittedName>
</protein>
<evidence type="ECO:0000259" key="2">
    <source>
        <dbReference type="Pfam" id="PF00892"/>
    </source>
</evidence>
<dbReference type="GO" id="GO:0016020">
    <property type="term" value="C:membrane"/>
    <property type="evidence" value="ECO:0007669"/>
    <property type="project" value="InterPro"/>
</dbReference>
<dbReference type="Proteomes" id="UP000553963">
    <property type="component" value="Unassembled WGS sequence"/>
</dbReference>
<feature type="domain" description="EamA" evidence="2">
    <location>
        <begin position="164"/>
        <end position="292"/>
    </location>
</feature>
<feature type="transmembrane region" description="Helical" evidence="1">
    <location>
        <begin position="114"/>
        <end position="132"/>
    </location>
</feature>
<dbReference type="EMBL" id="JACIDS010000003">
    <property type="protein sequence ID" value="MBB3931107.1"/>
    <property type="molecule type" value="Genomic_DNA"/>
</dbReference>
<dbReference type="PANTHER" id="PTHR22911:SF135">
    <property type="entry name" value="BLR4310 PROTEIN"/>
    <property type="match status" value="1"/>
</dbReference>
<dbReference type="PANTHER" id="PTHR22911">
    <property type="entry name" value="ACYL-MALONYL CONDENSING ENZYME-RELATED"/>
    <property type="match status" value="1"/>
</dbReference>
<dbReference type="SUPFAM" id="SSF103481">
    <property type="entry name" value="Multidrug resistance efflux transporter EmrE"/>
    <property type="match status" value="2"/>
</dbReference>
<feature type="transmembrane region" description="Helical" evidence="1">
    <location>
        <begin position="141"/>
        <end position="158"/>
    </location>
</feature>
<feature type="transmembrane region" description="Helical" evidence="1">
    <location>
        <begin position="194"/>
        <end position="216"/>
    </location>
</feature>
<feature type="transmembrane region" description="Helical" evidence="1">
    <location>
        <begin position="222"/>
        <end position="239"/>
    </location>
</feature>